<reference evidence="1" key="1">
    <citation type="journal article" date="2023" name="Mol. Phylogenet. Evol.">
        <title>Genome-scale phylogeny and comparative genomics of the fungal order Sordariales.</title>
        <authorList>
            <person name="Hensen N."/>
            <person name="Bonometti L."/>
            <person name="Westerberg I."/>
            <person name="Brannstrom I.O."/>
            <person name="Guillou S."/>
            <person name="Cros-Aarteil S."/>
            <person name="Calhoun S."/>
            <person name="Haridas S."/>
            <person name="Kuo A."/>
            <person name="Mondo S."/>
            <person name="Pangilinan J."/>
            <person name="Riley R."/>
            <person name="LaButti K."/>
            <person name="Andreopoulos B."/>
            <person name="Lipzen A."/>
            <person name="Chen C."/>
            <person name="Yan M."/>
            <person name="Daum C."/>
            <person name="Ng V."/>
            <person name="Clum A."/>
            <person name="Steindorff A."/>
            <person name="Ohm R.A."/>
            <person name="Martin F."/>
            <person name="Silar P."/>
            <person name="Natvig D.O."/>
            <person name="Lalanne C."/>
            <person name="Gautier V."/>
            <person name="Ament-Velasquez S.L."/>
            <person name="Kruys A."/>
            <person name="Hutchinson M.I."/>
            <person name="Powell A.J."/>
            <person name="Barry K."/>
            <person name="Miller A.N."/>
            <person name="Grigoriev I.V."/>
            <person name="Debuchy R."/>
            <person name="Gladieux P."/>
            <person name="Hiltunen Thoren M."/>
            <person name="Johannesson H."/>
        </authorList>
    </citation>
    <scope>NUCLEOTIDE SEQUENCE</scope>
    <source>
        <strain evidence="1">CBS 123565</strain>
    </source>
</reference>
<proteinExistence type="predicted"/>
<dbReference type="EMBL" id="MU853403">
    <property type="protein sequence ID" value="KAK4136564.1"/>
    <property type="molecule type" value="Genomic_DNA"/>
</dbReference>
<protein>
    <submittedName>
        <fullName evidence="1">Uncharacterized protein</fullName>
    </submittedName>
</protein>
<name>A0AAN6UPI5_9PEZI</name>
<reference evidence="1" key="2">
    <citation type="submission" date="2023-05" db="EMBL/GenBank/DDBJ databases">
        <authorList>
            <consortium name="Lawrence Berkeley National Laboratory"/>
            <person name="Steindorff A."/>
            <person name="Hensen N."/>
            <person name="Bonometti L."/>
            <person name="Westerberg I."/>
            <person name="Brannstrom I.O."/>
            <person name="Guillou S."/>
            <person name="Cros-Aarteil S."/>
            <person name="Calhoun S."/>
            <person name="Haridas S."/>
            <person name="Kuo A."/>
            <person name="Mondo S."/>
            <person name="Pangilinan J."/>
            <person name="Riley R."/>
            <person name="Labutti K."/>
            <person name="Andreopoulos B."/>
            <person name="Lipzen A."/>
            <person name="Chen C."/>
            <person name="Yanf M."/>
            <person name="Daum C."/>
            <person name="Ng V."/>
            <person name="Clum A."/>
            <person name="Ohm R."/>
            <person name="Martin F."/>
            <person name="Silar P."/>
            <person name="Natvig D."/>
            <person name="Lalanne C."/>
            <person name="Gautier V."/>
            <person name="Ament-Velasquez S.L."/>
            <person name="Kruys A."/>
            <person name="Hutchinson M.I."/>
            <person name="Powell A.J."/>
            <person name="Barry K."/>
            <person name="Miller A.N."/>
            <person name="Grigoriev I.V."/>
            <person name="Debuchy R."/>
            <person name="Gladieux P."/>
            <person name="Thoren M.H."/>
            <person name="Johannesson H."/>
        </authorList>
    </citation>
    <scope>NUCLEOTIDE SEQUENCE</scope>
    <source>
        <strain evidence="1">CBS 123565</strain>
    </source>
</reference>
<dbReference type="Proteomes" id="UP001304895">
    <property type="component" value="Unassembled WGS sequence"/>
</dbReference>
<organism evidence="1 2">
    <name type="scientific">Trichocladium antarcticum</name>
    <dbReference type="NCBI Taxonomy" id="1450529"/>
    <lineage>
        <taxon>Eukaryota</taxon>
        <taxon>Fungi</taxon>
        <taxon>Dikarya</taxon>
        <taxon>Ascomycota</taxon>
        <taxon>Pezizomycotina</taxon>
        <taxon>Sordariomycetes</taxon>
        <taxon>Sordariomycetidae</taxon>
        <taxon>Sordariales</taxon>
        <taxon>Chaetomiaceae</taxon>
        <taxon>Trichocladium</taxon>
    </lineage>
</organism>
<keyword evidence="2" id="KW-1185">Reference proteome</keyword>
<gene>
    <name evidence="1" type="ORF">BT67DRAFT_184190</name>
</gene>
<evidence type="ECO:0000313" key="1">
    <source>
        <dbReference type="EMBL" id="KAK4136564.1"/>
    </source>
</evidence>
<comment type="caution">
    <text evidence="1">The sequence shown here is derived from an EMBL/GenBank/DDBJ whole genome shotgun (WGS) entry which is preliminary data.</text>
</comment>
<evidence type="ECO:0000313" key="2">
    <source>
        <dbReference type="Proteomes" id="UP001304895"/>
    </source>
</evidence>
<accession>A0AAN6UPI5</accession>
<sequence>MHQKTNWSLSIPAPNYPCRETVPYFACSSSSASVEKPWCRYGLGSVLTTITRQYEYCMAETELMEQHHVSALRGWLISREPISCRPTKAGSLSHAGQPGELRDHATTRHTCVQQLGKAWRRGRLCCVPISGAGPPRRYSGRYLSCCGRRGGGLRMKARPSLMKRN</sequence>
<dbReference type="AlphaFoldDB" id="A0AAN6UPI5"/>